<evidence type="ECO:0000256" key="5">
    <source>
        <dbReference type="ARBA" id="ARBA00023004"/>
    </source>
</evidence>
<dbReference type="GO" id="GO:0005506">
    <property type="term" value="F:iron ion binding"/>
    <property type="evidence" value="ECO:0007669"/>
    <property type="project" value="InterPro"/>
</dbReference>
<keyword evidence="2 6" id="KW-0349">Heme</keyword>
<organism evidence="8">
    <name type="scientific">uncultured Thiotrichaceae bacterium</name>
    <dbReference type="NCBI Taxonomy" id="298394"/>
    <lineage>
        <taxon>Bacteria</taxon>
        <taxon>Pseudomonadati</taxon>
        <taxon>Pseudomonadota</taxon>
        <taxon>Gammaproteobacteria</taxon>
        <taxon>Thiotrichales</taxon>
        <taxon>Thiotrichaceae</taxon>
        <taxon>environmental samples</taxon>
    </lineage>
</organism>
<evidence type="ECO:0000256" key="1">
    <source>
        <dbReference type="ARBA" id="ARBA00022448"/>
    </source>
</evidence>
<evidence type="ECO:0000256" key="2">
    <source>
        <dbReference type="ARBA" id="ARBA00022617"/>
    </source>
</evidence>
<keyword evidence="3 6" id="KW-0479">Metal-binding</keyword>
<proteinExistence type="predicted"/>
<dbReference type="AlphaFoldDB" id="A0A6S6TEK0"/>
<evidence type="ECO:0000256" key="3">
    <source>
        <dbReference type="ARBA" id="ARBA00022723"/>
    </source>
</evidence>
<dbReference type="EMBL" id="CACVAV010000241">
    <property type="protein sequence ID" value="CAA6814897.1"/>
    <property type="molecule type" value="Genomic_DNA"/>
</dbReference>
<sequence length="67" mass="6961">CFSCHDNGIANAPKLGDKAAWEPRLAAGIEAVYANSINGKGAMPAKGANSALTDDEIKATVDWMIAQ</sequence>
<dbReference type="PROSITE" id="PS51007">
    <property type="entry name" value="CYTC"/>
    <property type="match status" value="1"/>
</dbReference>
<keyword evidence="4" id="KW-0249">Electron transport</keyword>
<evidence type="ECO:0000313" key="8">
    <source>
        <dbReference type="EMBL" id="CAA6814897.1"/>
    </source>
</evidence>
<evidence type="ECO:0000256" key="4">
    <source>
        <dbReference type="ARBA" id="ARBA00022982"/>
    </source>
</evidence>
<dbReference type="InterPro" id="IPR009056">
    <property type="entry name" value="Cyt_c-like_dom"/>
</dbReference>
<dbReference type="InterPro" id="IPR002323">
    <property type="entry name" value="Cyt_CIE"/>
</dbReference>
<protein>
    <recommendedName>
        <fullName evidence="7">Cytochrome c domain-containing protein</fullName>
    </recommendedName>
</protein>
<feature type="domain" description="Cytochrome c" evidence="7">
    <location>
        <begin position="1"/>
        <end position="67"/>
    </location>
</feature>
<dbReference type="GO" id="GO:0020037">
    <property type="term" value="F:heme binding"/>
    <property type="evidence" value="ECO:0007669"/>
    <property type="project" value="InterPro"/>
</dbReference>
<gene>
    <name evidence="8" type="ORF">HELGO_WM44540</name>
</gene>
<keyword evidence="1" id="KW-0813">Transport</keyword>
<feature type="non-terminal residue" evidence="8">
    <location>
        <position position="1"/>
    </location>
</feature>
<dbReference type="PRINTS" id="PR00607">
    <property type="entry name" value="CYTCHROMECIE"/>
</dbReference>
<dbReference type="Pfam" id="PF13442">
    <property type="entry name" value="Cytochrome_CBB3"/>
    <property type="match status" value="1"/>
</dbReference>
<dbReference type="PANTHER" id="PTHR40942:SF4">
    <property type="entry name" value="CYTOCHROME C5"/>
    <property type="match status" value="1"/>
</dbReference>
<dbReference type="SUPFAM" id="SSF46626">
    <property type="entry name" value="Cytochrome c"/>
    <property type="match status" value="1"/>
</dbReference>
<accession>A0A6S6TEK0</accession>
<dbReference type="GO" id="GO:0009055">
    <property type="term" value="F:electron transfer activity"/>
    <property type="evidence" value="ECO:0007669"/>
    <property type="project" value="InterPro"/>
</dbReference>
<evidence type="ECO:0000259" key="7">
    <source>
        <dbReference type="PROSITE" id="PS51007"/>
    </source>
</evidence>
<dbReference type="InterPro" id="IPR036909">
    <property type="entry name" value="Cyt_c-like_dom_sf"/>
</dbReference>
<name>A0A6S6TEK0_9GAMM</name>
<keyword evidence="5 6" id="KW-0408">Iron</keyword>
<dbReference type="Gene3D" id="1.10.760.10">
    <property type="entry name" value="Cytochrome c-like domain"/>
    <property type="match status" value="1"/>
</dbReference>
<evidence type="ECO:0000256" key="6">
    <source>
        <dbReference type="PROSITE-ProRule" id="PRU00433"/>
    </source>
</evidence>
<dbReference type="PANTHER" id="PTHR40942">
    <property type="match status" value="1"/>
</dbReference>
<reference evidence="8" key="1">
    <citation type="submission" date="2020-01" db="EMBL/GenBank/DDBJ databases">
        <authorList>
            <person name="Meier V. D."/>
            <person name="Meier V D."/>
        </authorList>
    </citation>
    <scope>NUCLEOTIDE SEQUENCE</scope>
    <source>
        <strain evidence="8">HLG_WM_MAG_08</strain>
    </source>
</reference>